<name>A0A1V4IAI7_9FIRM</name>
<dbReference type="RefSeq" id="WP_079410323.1">
    <property type="nucleotide sequence ID" value="NZ_MZGW01000001.1"/>
</dbReference>
<evidence type="ECO:0000313" key="4">
    <source>
        <dbReference type="Proteomes" id="UP000190140"/>
    </source>
</evidence>
<feature type="transmembrane region" description="Helical" evidence="1">
    <location>
        <begin position="286"/>
        <end position="308"/>
    </location>
</feature>
<keyword evidence="4" id="KW-1185">Reference proteome</keyword>
<comment type="caution">
    <text evidence="3">The sequence shown here is derived from an EMBL/GenBank/DDBJ whole genome shotgun (WGS) entry which is preliminary data.</text>
</comment>
<feature type="transmembrane region" description="Helical" evidence="1">
    <location>
        <begin position="260"/>
        <end position="279"/>
    </location>
</feature>
<keyword evidence="1" id="KW-0472">Membrane</keyword>
<keyword evidence="1" id="KW-0812">Transmembrane</keyword>
<feature type="transmembrane region" description="Helical" evidence="1">
    <location>
        <begin position="122"/>
        <end position="141"/>
    </location>
</feature>
<dbReference type="InterPro" id="IPR011642">
    <property type="entry name" value="Gate_dom"/>
</dbReference>
<proteinExistence type="predicted"/>
<accession>A0A1V4IAI7</accession>
<sequence>MKKIAVITSFIPGIMILVLLSYIVIFPQDSLDAAYLGLKIWFNTLVPALLPFLIGSQILISLRTVDLIGLFLEPITQFLFNVPGKGSFAFVMSIISGYPVGIKIVSELREKNEVSKHEGQRLASFCSTSGPLFVIGAVGIGMFKNPVIGYLLLFSHYLSALTVGIFFRDYGEKYSRCNKTNIGLLNGIKSIAHTNTTNKRGFYSILGDCINDSINTILKVGGFIMIFSVVFRILKITNFIDTITSFLFILLSRFNVSQELIYAFISGVFEITIGCNNVALAQDSPLLLRIALSSFMISFSGISIIAQACSFLNKTDINTSIYIFSKFLQGLVSFVYVYLLYPLFEYRLAISTFNYEHYVYSSLKFQRFFMYSKFIFIILLIFYTLNYLNYFIKKSFFERF</sequence>
<gene>
    <name evidence="3" type="primary">ylbJ</name>
    <name evidence="3" type="ORF">CLOTH_02050</name>
</gene>
<feature type="transmembrane region" description="Helical" evidence="1">
    <location>
        <begin position="6"/>
        <end position="26"/>
    </location>
</feature>
<feature type="transmembrane region" description="Helical" evidence="1">
    <location>
        <begin position="320"/>
        <end position="341"/>
    </location>
</feature>
<dbReference type="EMBL" id="MZGW01000001">
    <property type="protein sequence ID" value="OPJ56923.1"/>
    <property type="molecule type" value="Genomic_DNA"/>
</dbReference>
<feature type="transmembrane region" description="Helical" evidence="1">
    <location>
        <begin position="38"/>
        <end position="62"/>
    </location>
</feature>
<feature type="transmembrane region" description="Helical" evidence="1">
    <location>
        <begin position="220"/>
        <end position="240"/>
    </location>
</feature>
<feature type="transmembrane region" description="Helical" evidence="1">
    <location>
        <begin position="374"/>
        <end position="392"/>
    </location>
</feature>
<protein>
    <submittedName>
        <fullName evidence="3">Sporulation integral membrane protein YlbJ</fullName>
    </submittedName>
</protein>
<organism evidence="3 4">
    <name type="scientific">Alkalithermobacter paradoxus</name>
    <dbReference type="NCBI Taxonomy" id="29349"/>
    <lineage>
        <taxon>Bacteria</taxon>
        <taxon>Bacillati</taxon>
        <taxon>Bacillota</taxon>
        <taxon>Clostridia</taxon>
        <taxon>Peptostreptococcales</taxon>
        <taxon>Tepidibacteraceae</taxon>
        <taxon>Alkalithermobacter</taxon>
    </lineage>
</organism>
<dbReference type="NCBIfam" id="TIGR02871">
    <property type="entry name" value="spore_ylbJ"/>
    <property type="match status" value="1"/>
</dbReference>
<feature type="domain" description="Nucleoside transporter/FeoB GTPase Gate" evidence="2">
    <location>
        <begin position="44"/>
        <end position="145"/>
    </location>
</feature>
<dbReference type="OrthoDB" id="1645614at2"/>
<reference evidence="3 4" key="1">
    <citation type="submission" date="2017-03" db="EMBL/GenBank/DDBJ databases">
        <title>Genome sequence of Clostridium thermoalcaliphilum DSM 7309.</title>
        <authorList>
            <person name="Poehlein A."/>
            <person name="Daniel R."/>
        </authorList>
    </citation>
    <scope>NUCLEOTIDE SEQUENCE [LARGE SCALE GENOMIC DNA]</scope>
    <source>
        <strain evidence="3 4">DSM 7309</strain>
    </source>
</reference>
<dbReference type="AlphaFoldDB" id="A0A1V4IAI7"/>
<dbReference type="Pfam" id="PF07670">
    <property type="entry name" value="Gate"/>
    <property type="match status" value="1"/>
</dbReference>
<dbReference type="STRING" id="29349.CLOTH_02050"/>
<evidence type="ECO:0000259" key="2">
    <source>
        <dbReference type="Pfam" id="PF07670"/>
    </source>
</evidence>
<evidence type="ECO:0000256" key="1">
    <source>
        <dbReference type="SAM" id="Phobius"/>
    </source>
</evidence>
<keyword evidence="1" id="KW-1133">Transmembrane helix</keyword>
<dbReference type="InterPro" id="IPR014226">
    <property type="entry name" value="Spore_IM_YlbJ"/>
</dbReference>
<feature type="transmembrane region" description="Helical" evidence="1">
    <location>
        <begin position="82"/>
        <end position="101"/>
    </location>
</feature>
<feature type="transmembrane region" description="Helical" evidence="1">
    <location>
        <begin position="147"/>
        <end position="167"/>
    </location>
</feature>
<dbReference type="Proteomes" id="UP000190140">
    <property type="component" value="Unassembled WGS sequence"/>
</dbReference>
<evidence type="ECO:0000313" key="3">
    <source>
        <dbReference type="EMBL" id="OPJ56923.1"/>
    </source>
</evidence>